<proteinExistence type="predicted"/>
<sequence length="102" mass="11804">MMQAKDRFFDRVELYYGFCDAKPEDFSTIALINLAHDLVQACDTVSEITDCVSDPLYRWMISKISDDDIALREWECRGYHLNEGARLLARTITQKFGFKEAA</sequence>
<name>A0A443KID6_9RHOB</name>
<reference evidence="1 2" key="2">
    <citation type="submission" date="2019-01" db="EMBL/GenBank/DDBJ databases">
        <authorList>
            <person name="Li Y."/>
        </authorList>
    </citation>
    <scope>NUCLEOTIDE SEQUENCE [LARGE SCALE GENOMIC DNA]</scope>
    <source>
        <strain evidence="1 2">D19-10-3-21</strain>
    </source>
</reference>
<evidence type="ECO:0000313" key="1">
    <source>
        <dbReference type="EMBL" id="RWR32541.1"/>
    </source>
</evidence>
<evidence type="ECO:0000313" key="2">
    <source>
        <dbReference type="Proteomes" id="UP000285295"/>
    </source>
</evidence>
<accession>A0A443KID6</accession>
<organism evidence="1 2">
    <name type="scientific">Paenirhodobacter populi</name>
    <dbReference type="NCBI Taxonomy" id="2306993"/>
    <lineage>
        <taxon>Bacteria</taxon>
        <taxon>Pseudomonadati</taxon>
        <taxon>Pseudomonadota</taxon>
        <taxon>Alphaproteobacteria</taxon>
        <taxon>Rhodobacterales</taxon>
        <taxon>Rhodobacter group</taxon>
        <taxon>Paenirhodobacter</taxon>
    </lineage>
</organism>
<protein>
    <submittedName>
        <fullName evidence="1">Uncharacterized protein</fullName>
    </submittedName>
</protein>
<dbReference type="AlphaFoldDB" id="A0A443KID6"/>
<dbReference type="Proteomes" id="UP000285295">
    <property type="component" value="Unassembled WGS sequence"/>
</dbReference>
<gene>
    <name evidence="1" type="ORF">D2T31_00725</name>
</gene>
<dbReference type="RefSeq" id="WP_128235365.1">
    <property type="nucleotide sequence ID" value="NZ_SAUX01000001.1"/>
</dbReference>
<reference evidence="1 2" key="1">
    <citation type="submission" date="2019-01" db="EMBL/GenBank/DDBJ databases">
        <title>Sinorhodobacter populi sp. nov. isolated from the symptomatic bark tissue of Populus euramericana canker.</title>
        <authorList>
            <person name="Xu G."/>
        </authorList>
    </citation>
    <scope>NUCLEOTIDE SEQUENCE [LARGE SCALE GENOMIC DNA]</scope>
    <source>
        <strain evidence="1 2">D19-10-3-21</strain>
    </source>
</reference>
<dbReference type="EMBL" id="SAUX01000001">
    <property type="protein sequence ID" value="RWR32541.1"/>
    <property type="molecule type" value="Genomic_DNA"/>
</dbReference>
<comment type="caution">
    <text evidence="1">The sequence shown here is derived from an EMBL/GenBank/DDBJ whole genome shotgun (WGS) entry which is preliminary data.</text>
</comment>